<name>A0A2A5B8R5_9GAMM</name>
<sequence>MPTKAEKTEATQKKILKAARKVFATHGYTKAALAEIVSKAGVTTGAIYHHFGDKKGLFIAVAMQLEQLILDESNAAIPASGSSWEKFTASIMATLEICARPDIQRIVFRDAPSVVGLFEWRKIEIQFGFGVMQKSLAYLAEKEIISITNPDLTAQMVLGALMEASHFAAIADNKAETLKQGQELMLKVLNSLK</sequence>
<feature type="DNA-binding region" description="H-T-H motif" evidence="2">
    <location>
        <begin position="32"/>
        <end position="51"/>
    </location>
</feature>
<dbReference type="AlphaFoldDB" id="A0A2A5B8R5"/>
<evidence type="ECO:0000313" key="4">
    <source>
        <dbReference type="EMBL" id="PCJ27508.1"/>
    </source>
</evidence>
<dbReference type="Proteomes" id="UP000218327">
    <property type="component" value="Unassembled WGS sequence"/>
</dbReference>
<dbReference type="Pfam" id="PF21351">
    <property type="entry name" value="TetR_C_41"/>
    <property type="match status" value="1"/>
</dbReference>
<dbReference type="InterPro" id="IPR009057">
    <property type="entry name" value="Homeodomain-like_sf"/>
</dbReference>
<comment type="caution">
    <text evidence="4">The sequence shown here is derived from an EMBL/GenBank/DDBJ whole genome shotgun (WGS) entry which is preliminary data.</text>
</comment>
<dbReference type="PANTHER" id="PTHR30055:SF223">
    <property type="entry name" value="HTH-TYPE TRANSCRIPTIONAL REGULATOR UIDR"/>
    <property type="match status" value="1"/>
</dbReference>
<dbReference type="GO" id="GO:0003700">
    <property type="term" value="F:DNA-binding transcription factor activity"/>
    <property type="evidence" value="ECO:0007669"/>
    <property type="project" value="TreeGrafter"/>
</dbReference>
<dbReference type="InterPro" id="IPR001647">
    <property type="entry name" value="HTH_TetR"/>
</dbReference>
<evidence type="ECO:0000313" key="5">
    <source>
        <dbReference type="Proteomes" id="UP000218327"/>
    </source>
</evidence>
<evidence type="ECO:0000259" key="3">
    <source>
        <dbReference type="PROSITE" id="PS50977"/>
    </source>
</evidence>
<gene>
    <name evidence="4" type="ORF">COA96_03140</name>
</gene>
<keyword evidence="1 2" id="KW-0238">DNA-binding</keyword>
<evidence type="ECO:0000256" key="1">
    <source>
        <dbReference type="ARBA" id="ARBA00023125"/>
    </source>
</evidence>
<feature type="domain" description="HTH tetR-type" evidence="3">
    <location>
        <begin position="9"/>
        <end position="69"/>
    </location>
</feature>
<dbReference type="InterPro" id="IPR050109">
    <property type="entry name" value="HTH-type_TetR-like_transc_reg"/>
</dbReference>
<organism evidence="4 5">
    <name type="scientific">SAR86 cluster bacterium</name>
    <dbReference type="NCBI Taxonomy" id="2030880"/>
    <lineage>
        <taxon>Bacteria</taxon>
        <taxon>Pseudomonadati</taxon>
        <taxon>Pseudomonadota</taxon>
        <taxon>Gammaproteobacteria</taxon>
        <taxon>SAR86 cluster</taxon>
    </lineage>
</organism>
<proteinExistence type="predicted"/>
<dbReference type="PRINTS" id="PR00455">
    <property type="entry name" value="HTHTETR"/>
</dbReference>
<dbReference type="PANTHER" id="PTHR30055">
    <property type="entry name" value="HTH-TYPE TRANSCRIPTIONAL REGULATOR RUTR"/>
    <property type="match status" value="1"/>
</dbReference>
<evidence type="ECO:0000256" key="2">
    <source>
        <dbReference type="PROSITE-ProRule" id="PRU00335"/>
    </source>
</evidence>
<protein>
    <submittedName>
        <fullName evidence="4">TetR family transcriptional regulator</fullName>
    </submittedName>
</protein>
<dbReference type="Gene3D" id="1.10.357.10">
    <property type="entry name" value="Tetracycline Repressor, domain 2"/>
    <property type="match status" value="1"/>
</dbReference>
<accession>A0A2A5B8R5</accession>
<dbReference type="EMBL" id="NVVJ01000006">
    <property type="protein sequence ID" value="PCJ27508.1"/>
    <property type="molecule type" value="Genomic_DNA"/>
</dbReference>
<dbReference type="InterPro" id="IPR049484">
    <property type="entry name" value="Rv0078-like_C"/>
</dbReference>
<dbReference type="Pfam" id="PF00440">
    <property type="entry name" value="TetR_N"/>
    <property type="match status" value="1"/>
</dbReference>
<reference evidence="5" key="1">
    <citation type="submission" date="2017-08" db="EMBL/GenBank/DDBJ databases">
        <title>A dynamic microbial community with high functional redundancy inhabits the cold, oxic subseafloor aquifer.</title>
        <authorList>
            <person name="Tully B.J."/>
            <person name="Wheat C.G."/>
            <person name="Glazer B.T."/>
            <person name="Huber J.A."/>
        </authorList>
    </citation>
    <scope>NUCLEOTIDE SEQUENCE [LARGE SCALE GENOMIC DNA]</scope>
</reference>
<dbReference type="GO" id="GO:0000976">
    <property type="term" value="F:transcription cis-regulatory region binding"/>
    <property type="evidence" value="ECO:0007669"/>
    <property type="project" value="TreeGrafter"/>
</dbReference>
<dbReference type="SUPFAM" id="SSF46689">
    <property type="entry name" value="Homeodomain-like"/>
    <property type="match status" value="1"/>
</dbReference>
<dbReference type="PROSITE" id="PS50977">
    <property type="entry name" value="HTH_TETR_2"/>
    <property type="match status" value="1"/>
</dbReference>